<keyword evidence="2" id="KW-1185">Reference proteome</keyword>
<dbReference type="Proteomes" id="UP000502823">
    <property type="component" value="Unassembled WGS sequence"/>
</dbReference>
<dbReference type="AlphaFoldDB" id="A0A6L2PIE0"/>
<dbReference type="InParanoid" id="A0A6L2PIE0"/>
<reference evidence="2" key="1">
    <citation type="submission" date="2020-01" db="EMBL/GenBank/DDBJ databases">
        <title>Draft genome sequence of the Termite Coptotermes fromosanus.</title>
        <authorList>
            <person name="Itakura S."/>
            <person name="Yosikawa Y."/>
            <person name="Umezawa K."/>
        </authorList>
    </citation>
    <scope>NUCLEOTIDE SEQUENCE [LARGE SCALE GENOMIC DNA]</scope>
</reference>
<dbReference type="PANTHER" id="PTHR46060">
    <property type="entry name" value="MARINER MOS1 TRANSPOSASE-LIKE PROTEIN"/>
    <property type="match status" value="1"/>
</dbReference>
<dbReference type="OrthoDB" id="616263at2759"/>
<dbReference type="EMBL" id="BLKM01010448">
    <property type="protein sequence ID" value="GFG30208.1"/>
    <property type="molecule type" value="Genomic_DNA"/>
</dbReference>
<dbReference type="InterPro" id="IPR052709">
    <property type="entry name" value="Transposase-MT_Hybrid"/>
</dbReference>
<comment type="caution">
    <text evidence="1">The sequence shown here is derived from an EMBL/GenBank/DDBJ whole genome shotgun (WGS) entry which is preliminary data.</text>
</comment>
<protein>
    <recommendedName>
        <fullName evidence="3">Mos1 transposase HTH domain-containing protein</fullName>
    </recommendedName>
</protein>
<evidence type="ECO:0000313" key="2">
    <source>
        <dbReference type="Proteomes" id="UP000502823"/>
    </source>
</evidence>
<name>A0A6L2PIE0_COPFO</name>
<gene>
    <name evidence="1" type="ORF">Cfor_11132</name>
</gene>
<evidence type="ECO:0000313" key="1">
    <source>
        <dbReference type="EMBL" id="GFG30208.1"/>
    </source>
</evidence>
<organism evidence="1 2">
    <name type="scientific">Coptotermes formosanus</name>
    <name type="common">Formosan subterranean termite</name>
    <dbReference type="NCBI Taxonomy" id="36987"/>
    <lineage>
        <taxon>Eukaryota</taxon>
        <taxon>Metazoa</taxon>
        <taxon>Ecdysozoa</taxon>
        <taxon>Arthropoda</taxon>
        <taxon>Hexapoda</taxon>
        <taxon>Insecta</taxon>
        <taxon>Pterygota</taxon>
        <taxon>Neoptera</taxon>
        <taxon>Polyneoptera</taxon>
        <taxon>Dictyoptera</taxon>
        <taxon>Blattodea</taxon>
        <taxon>Blattoidea</taxon>
        <taxon>Termitoidae</taxon>
        <taxon>Rhinotermitidae</taxon>
        <taxon>Coptotermes</taxon>
    </lineage>
</organism>
<accession>A0A6L2PIE0</accession>
<sequence length="160" mass="17985">SGPSPPQPSDAIRMTEQDVPSSVAQRLIIKFLMKEGIIPSEIFTRLQALFGGECLSQLKVLSWPKSFRQGRDRVENEHHARRTRTSVNPDNVLKTGELIRANRRITVLEMSQQVGISVGSVEEILHKLVGSKARARWVPWLLTTNQGKMFSGRYSTFGTI</sequence>
<dbReference type="PANTHER" id="PTHR46060:SF1">
    <property type="entry name" value="MARINER MOS1 TRANSPOSASE-LIKE PROTEIN"/>
    <property type="match status" value="1"/>
</dbReference>
<feature type="non-terminal residue" evidence="1">
    <location>
        <position position="1"/>
    </location>
</feature>
<proteinExistence type="predicted"/>
<evidence type="ECO:0008006" key="3">
    <source>
        <dbReference type="Google" id="ProtNLM"/>
    </source>
</evidence>